<evidence type="ECO:0000256" key="1">
    <source>
        <dbReference type="SAM" id="MobiDB-lite"/>
    </source>
</evidence>
<name>A0A645IZA4_9ZZZZ</name>
<reference evidence="2" key="1">
    <citation type="submission" date="2019-08" db="EMBL/GenBank/DDBJ databases">
        <authorList>
            <person name="Kucharzyk K."/>
            <person name="Murdoch R.W."/>
            <person name="Higgins S."/>
            <person name="Loffler F."/>
        </authorList>
    </citation>
    <scope>NUCLEOTIDE SEQUENCE</scope>
</reference>
<protein>
    <submittedName>
        <fullName evidence="2">Uncharacterized protein</fullName>
    </submittedName>
</protein>
<dbReference type="EMBL" id="VSSQ01126243">
    <property type="protein sequence ID" value="MPN56192.1"/>
    <property type="molecule type" value="Genomic_DNA"/>
</dbReference>
<proteinExistence type="predicted"/>
<organism evidence="2">
    <name type="scientific">bioreactor metagenome</name>
    <dbReference type="NCBI Taxonomy" id="1076179"/>
    <lineage>
        <taxon>unclassified sequences</taxon>
        <taxon>metagenomes</taxon>
        <taxon>ecological metagenomes</taxon>
    </lineage>
</organism>
<gene>
    <name evidence="2" type="ORF">SDC9_203878</name>
</gene>
<comment type="caution">
    <text evidence="2">The sequence shown here is derived from an EMBL/GenBank/DDBJ whole genome shotgun (WGS) entry which is preliminary data.</text>
</comment>
<evidence type="ECO:0000313" key="2">
    <source>
        <dbReference type="EMBL" id="MPN56192.1"/>
    </source>
</evidence>
<dbReference type="AlphaFoldDB" id="A0A645IZA4"/>
<feature type="region of interest" description="Disordered" evidence="1">
    <location>
        <begin position="46"/>
        <end position="68"/>
    </location>
</feature>
<sequence length="68" mass="6921">MLLYKGKVKERGYGTSCMEVEFARGGRGCAGLCLCTGTVADGGCEPSASGTASDPDLSEQRISVAGKS</sequence>
<accession>A0A645IZA4</accession>